<evidence type="ECO:0000256" key="1">
    <source>
        <dbReference type="ARBA" id="ARBA00001946"/>
    </source>
</evidence>
<dbReference type="EMBL" id="LR778114">
    <property type="protein sequence ID" value="CAB1128668.1"/>
    <property type="molecule type" value="Genomic_DNA"/>
</dbReference>
<dbReference type="InterPro" id="IPR015797">
    <property type="entry name" value="NUDIX_hydrolase-like_dom_sf"/>
</dbReference>
<keyword evidence="6" id="KW-1185">Reference proteome</keyword>
<dbReference type="Gene3D" id="3.90.79.10">
    <property type="entry name" value="Nucleoside Triphosphate Pyrophosphohydrolase"/>
    <property type="match status" value="1"/>
</dbReference>
<dbReference type="GO" id="GO:0006753">
    <property type="term" value="P:nucleoside phosphate metabolic process"/>
    <property type="evidence" value="ECO:0007669"/>
    <property type="project" value="TreeGrafter"/>
</dbReference>
<dbReference type="SUPFAM" id="SSF55811">
    <property type="entry name" value="Nudix"/>
    <property type="match status" value="1"/>
</dbReference>
<dbReference type="EC" id="3.6.1.13" evidence="5"/>
<dbReference type="PROSITE" id="PS51462">
    <property type="entry name" value="NUDIX"/>
    <property type="match status" value="1"/>
</dbReference>
<evidence type="ECO:0000259" key="4">
    <source>
        <dbReference type="PROSITE" id="PS51462"/>
    </source>
</evidence>
<dbReference type="KEGG" id="hfv:R50_1162"/>
<dbReference type="InterPro" id="IPR020084">
    <property type="entry name" value="NUDIX_hydrolase_CS"/>
</dbReference>
<protein>
    <submittedName>
        <fullName evidence="5">ADP-ribose pyrophosphatase</fullName>
        <ecNumber evidence="5">3.6.1.13</ecNumber>
    </submittedName>
</protein>
<sequence length="175" mass="19761">METRRGPGRQVFRGRALAVRVDPVWVRGRPATREVVERVPAVAVVAEAARRRLVVIRQWRWAVGEPLWEIPAGKIDAGEAALTAAVRELQEETGFLAGDCRPVLSMYPSPGYTTERIDLFYARDLRAGAPQPDEEEEIGVELWDEDRIRRALAAGEVRNAVTLLGLYWWLDQMRG</sequence>
<comment type="cofactor">
    <cofactor evidence="1">
        <name>Mg(2+)</name>
        <dbReference type="ChEBI" id="CHEBI:18420"/>
    </cofactor>
</comment>
<dbReference type="PANTHER" id="PTHR11839:SF18">
    <property type="entry name" value="NUDIX HYDROLASE DOMAIN-CONTAINING PROTEIN"/>
    <property type="match status" value="1"/>
</dbReference>
<dbReference type="CDD" id="cd03424">
    <property type="entry name" value="NUDIX_ADPRase_Nudt5_UGPPase_Nudt14"/>
    <property type="match status" value="1"/>
</dbReference>
<dbReference type="PROSITE" id="PS00893">
    <property type="entry name" value="NUDIX_BOX"/>
    <property type="match status" value="1"/>
</dbReference>
<dbReference type="InterPro" id="IPR000086">
    <property type="entry name" value="NUDIX_hydrolase_dom"/>
</dbReference>
<dbReference type="Proteomes" id="UP000503399">
    <property type="component" value="Chromosome"/>
</dbReference>
<reference evidence="5 6" key="1">
    <citation type="submission" date="2020-02" db="EMBL/GenBank/DDBJ databases">
        <authorList>
            <person name="Hogendoorn C."/>
        </authorList>
    </citation>
    <scope>NUCLEOTIDE SEQUENCE [LARGE SCALE GENOMIC DNA]</scope>
    <source>
        <strain evidence="5">R501</strain>
    </source>
</reference>
<evidence type="ECO:0000313" key="5">
    <source>
        <dbReference type="EMBL" id="CAB1128668.1"/>
    </source>
</evidence>
<dbReference type="PRINTS" id="PR00502">
    <property type="entry name" value="NUDIXFAMILY"/>
</dbReference>
<comment type="similarity">
    <text evidence="3">Belongs to the Nudix hydrolase family.</text>
</comment>
<dbReference type="GO" id="GO:0019693">
    <property type="term" value="P:ribose phosphate metabolic process"/>
    <property type="evidence" value="ECO:0007669"/>
    <property type="project" value="TreeGrafter"/>
</dbReference>
<organism evidence="5 6">
    <name type="scientific">Candidatus Hydrogenisulfobacillus filiaventi</name>
    <dbReference type="NCBI Taxonomy" id="2707344"/>
    <lineage>
        <taxon>Bacteria</taxon>
        <taxon>Bacillati</taxon>
        <taxon>Bacillota</taxon>
        <taxon>Clostridia</taxon>
        <taxon>Eubacteriales</taxon>
        <taxon>Clostridiales Family XVII. Incertae Sedis</taxon>
        <taxon>Candidatus Hydrogenisulfobacillus</taxon>
    </lineage>
</organism>
<dbReference type="PANTHER" id="PTHR11839">
    <property type="entry name" value="UDP/ADP-SUGAR PYROPHOSPHATASE"/>
    <property type="match status" value="1"/>
</dbReference>
<accession>A0A6F8ZFZ1</accession>
<proteinExistence type="inferred from homology"/>
<feature type="domain" description="Nudix hydrolase" evidence="4">
    <location>
        <begin position="37"/>
        <end position="165"/>
    </location>
</feature>
<gene>
    <name evidence="5" type="ORF">R50_1162</name>
</gene>
<keyword evidence="2 3" id="KW-0378">Hydrolase</keyword>
<dbReference type="GO" id="GO:0005829">
    <property type="term" value="C:cytosol"/>
    <property type="evidence" value="ECO:0007669"/>
    <property type="project" value="TreeGrafter"/>
</dbReference>
<evidence type="ECO:0000256" key="3">
    <source>
        <dbReference type="RuleBase" id="RU003476"/>
    </source>
</evidence>
<dbReference type="GO" id="GO:0047631">
    <property type="term" value="F:ADP-ribose diphosphatase activity"/>
    <property type="evidence" value="ECO:0007669"/>
    <property type="project" value="UniProtKB-EC"/>
</dbReference>
<evidence type="ECO:0000313" key="6">
    <source>
        <dbReference type="Proteomes" id="UP000503399"/>
    </source>
</evidence>
<name>A0A6F8ZFZ1_9FIRM</name>
<dbReference type="AlphaFoldDB" id="A0A6F8ZFZ1"/>
<evidence type="ECO:0000256" key="2">
    <source>
        <dbReference type="ARBA" id="ARBA00022801"/>
    </source>
</evidence>
<dbReference type="InterPro" id="IPR020476">
    <property type="entry name" value="Nudix_hydrolase"/>
</dbReference>
<dbReference type="Pfam" id="PF00293">
    <property type="entry name" value="NUDIX"/>
    <property type="match status" value="1"/>
</dbReference>